<protein>
    <submittedName>
        <fullName evidence="6">Transposase-like protein</fullName>
    </submittedName>
</protein>
<dbReference type="InterPro" id="IPR012337">
    <property type="entry name" value="RNaseH-like_sf"/>
</dbReference>
<gene>
    <name evidence="6" type="ORF">HDG41_007665</name>
</gene>
<comment type="caution">
    <text evidence="6">The sequence shown here is derived from an EMBL/GenBank/DDBJ whole genome shotgun (WGS) entry which is preliminary data.</text>
</comment>
<evidence type="ECO:0000256" key="3">
    <source>
        <dbReference type="ARBA" id="ARBA00023125"/>
    </source>
</evidence>
<evidence type="ECO:0000256" key="2">
    <source>
        <dbReference type="ARBA" id="ARBA00022578"/>
    </source>
</evidence>
<dbReference type="PANTHER" id="PTHR35528:SF3">
    <property type="entry name" value="BLL1675 PROTEIN"/>
    <property type="match status" value="1"/>
</dbReference>
<dbReference type="InterPro" id="IPR052183">
    <property type="entry name" value="IS_Transposase"/>
</dbReference>
<proteinExistence type="predicted"/>
<name>A0A7W8P5K8_9BURK</name>
<dbReference type="Pfam" id="PF13610">
    <property type="entry name" value="DDE_Tnp_IS240"/>
    <property type="match status" value="1"/>
</dbReference>
<dbReference type="AlphaFoldDB" id="A0A7W8P5K8"/>
<reference evidence="6 7" key="1">
    <citation type="submission" date="2020-08" db="EMBL/GenBank/DDBJ databases">
        <title>Genomic Encyclopedia of Type Strains, Phase IV (KMG-V): Genome sequencing to study the core and pangenomes of soil and plant-associated prokaryotes.</title>
        <authorList>
            <person name="Whitman W."/>
        </authorList>
    </citation>
    <scope>NUCLEOTIDE SEQUENCE [LARGE SCALE GENOMIC DNA]</scope>
    <source>
        <strain evidence="6 7">JPY162</strain>
    </source>
</reference>
<dbReference type="GO" id="GO:0003677">
    <property type="term" value="F:DNA binding"/>
    <property type="evidence" value="ECO:0007669"/>
    <property type="project" value="UniProtKB-KW"/>
</dbReference>
<dbReference type="InterPro" id="IPR032874">
    <property type="entry name" value="DDE_dom"/>
</dbReference>
<comment type="function">
    <text evidence="1">Involved in the transposition of the insertion sequence.</text>
</comment>
<dbReference type="GO" id="GO:0032196">
    <property type="term" value="P:transposition"/>
    <property type="evidence" value="ECO:0007669"/>
    <property type="project" value="UniProtKB-KW"/>
</dbReference>
<dbReference type="InterPro" id="IPR036397">
    <property type="entry name" value="RNaseH_sf"/>
</dbReference>
<dbReference type="EMBL" id="JACHDE010000036">
    <property type="protein sequence ID" value="MBB5405569.1"/>
    <property type="molecule type" value="Genomic_DNA"/>
</dbReference>
<evidence type="ECO:0000313" key="6">
    <source>
        <dbReference type="EMBL" id="MBB5405569.1"/>
    </source>
</evidence>
<dbReference type="Proteomes" id="UP000592820">
    <property type="component" value="Unassembled WGS sequence"/>
</dbReference>
<keyword evidence="3" id="KW-0238">DNA-binding</keyword>
<keyword evidence="2" id="KW-0815">Transposition</keyword>
<sequence length="239" mass="27827">MMKKAPTPRTTLAPGIAKVLKRLHYPLDVMLMCVRWYVAYGLSLRNLEEMMTERGIDVDHSTVHRWAIKLLSVLEKAFRRRKRAVDRSWRVDETYIKVKGQWKYFYWAVDKAGDTLDFLLRAHRDKAAAKRYLEKSIEWNGEPEVVTIDRSGANLAALGAIHAGRETPIRIRQSKYLNNIVEQDHRAIKRRTRQMLGFKKFRCARILLGGIEVMHMIVKRQLNDCSVGQTPAQQFYSLA</sequence>
<feature type="domain" description="DDE" evidence="5">
    <location>
        <begin position="88"/>
        <end position="220"/>
    </location>
</feature>
<dbReference type="GO" id="GO:0006310">
    <property type="term" value="P:DNA recombination"/>
    <property type="evidence" value="ECO:0007669"/>
    <property type="project" value="UniProtKB-KW"/>
</dbReference>
<evidence type="ECO:0000256" key="1">
    <source>
        <dbReference type="ARBA" id="ARBA00002286"/>
    </source>
</evidence>
<evidence type="ECO:0000259" key="5">
    <source>
        <dbReference type="Pfam" id="PF13610"/>
    </source>
</evidence>
<dbReference type="RefSeq" id="WP_184228873.1">
    <property type="nucleotide sequence ID" value="NZ_JACHDE010000036.1"/>
</dbReference>
<dbReference type="PANTHER" id="PTHR35528">
    <property type="entry name" value="BLL1675 PROTEIN"/>
    <property type="match status" value="1"/>
</dbReference>
<keyword evidence="4" id="KW-0233">DNA recombination</keyword>
<dbReference type="InterPro" id="IPR047930">
    <property type="entry name" value="Transpos_IS6"/>
</dbReference>
<dbReference type="SUPFAM" id="SSF53098">
    <property type="entry name" value="Ribonuclease H-like"/>
    <property type="match status" value="1"/>
</dbReference>
<evidence type="ECO:0000256" key="4">
    <source>
        <dbReference type="ARBA" id="ARBA00023172"/>
    </source>
</evidence>
<evidence type="ECO:0000313" key="7">
    <source>
        <dbReference type="Proteomes" id="UP000592820"/>
    </source>
</evidence>
<dbReference type="Gene3D" id="3.30.420.10">
    <property type="entry name" value="Ribonuclease H-like superfamily/Ribonuclease H"/>
    <property type="match status" value="1"/>
</dbReference>
<dbReference type="NCBIfam" id="NF033587">
    <property type="entry name" value="transpos_IS6"/>
    <property type="match status" value="1"/>
</dbReference>
<accession>A0A7W8P5K8</accession>
<organism evidence="6 7">
    <name type="scientific">Paraburkholderia youngii</name>
    <dbReference type="NCBI Taxonomy" id="2782701"/>
    <lineage>
        <taxon>Bacteria</taxon>
        <taxon>Pseudomonadati</taxon>
        <taxon>Pseudomonadota</taxon>
        <taxon>Betaproteobacteria</taxon>
        <taxon>Burkholderiales</taxon>
        <taxon>Burkholderiaceae</taxon>
        <taxon>Paraburkholderia</taxon>
    </lineage>
</organism>